<keyword evidence="4 6" id="KW-1133">Transmembrane helix</keyword>
<feature type="transmembrane region" description="Helical" evidence="6">
    <location>
        <begin position="191"/>
        <end position="217"/>
    </location>
</feature>
<keyword evidence="2" id="KW-0813">Transport</keyword>
<evidence type="ECO:0000313" key="9">
    <source>
        <dbReference type="Proteomes" id="UP000076976"/>
    </source>
</evidence>
<feature type="transmembrane region" description="Helical" evidence="6">
    <location>
        <begin position="28"/>
        <end position="49"/>
    </location>
</feature>
<evidence type="ECO:0000256" key="3">
    <source>
        <dbReference type="ARBA" id="ARBA00022692"/>
    </source>
</evidence>
<dbReference type="AlphaFoldDB" id="A0A176QF31"/>
<feature type="domain" description="Cation efflux protein transmembrane" evidence="7">
    <location>
        <begin position="31"/>
        <end position="231"/>
    </location>
</feature>
<feature type="transmembrane region" description="Helical" evidence="6">
    <location>
        <begin position="132"/>
        <end position="152"/>
    </location>
</feature>
<keyword evidence="9" id="KW-1185">Reference proteome</keyword>
<dbReference type="InterPro" id="IPR050291">
    <property type="entry name" value="CDF_Transporter"/>
</dbReference>
<evidence type="ECO:0000256" key="2">
    <source>
        <dbReference type="ARBA" id="ARBA00022448"/>
    </source>
</evidence>
<keyword evidence="3 6" id="KW-0812">Transmembrane</keyword>
<feature type="transmembrane region" description="Helical" evidence="6">
    <location>
        <begin position="93"/>
        <end position="112"/>
    </location>
</feature>
<dbReference type="Pfam" id="PF01545">
    <property type="entry name" value="Cation_efflux"/>
    <property type="match status" value="1"/>
</dbReference>
<accession>A0A176QF31</accession>
<comment type="subcellular location">
    <subcellularLocation>
        <location evidence="1">Membrane</location>
        <topology evidence="1">Multi-pass membrane protein</topology>
    </subcellularLocation>
</comment>
<name>A0A176QF31_9MICO</name>
<dbReference type="GO" id="GO:0016020">
    <property type="term" value="C:membrane"/>
    <property type="evidence" value="ECO:0007669"/>
    <property type="project" value="UniProtKB-SubCell"/>
</dbReference>
<dbReference type="GO" id="GO:0008324">
    <property type="term" value="F:monoatomic cation transmembrane transporter activity"/>
    <property type="evidence" value="ECO:0007669"/>
    <property type="project" value="InterPro"/>
</dbReference>
<comment type="caution">
    <text evidence="8">The sequence shown here is derived from an EMBL/GenBank/DDBJ whole genome shotgun (WGS) entry which is preliminary data.</text>
</comment>
<evidence type="ECO:0000256" key="6">
    <source>
        <dbReference type="SAM" id="Phobius"/>
    </source>
</evidence>
<sequence length="331" mass="35776">MSTEGALSFGRTQLPDEQRRALTRAIHLEWVTIAFMTTAVAVVYLAMGSSQAMKTAWVEDLLAFIPPIAFLLAQRRARRPVDPDHPYGYHRAVGAGHLAAAVALLGTGSYLAVDSAMGLIKAEHPPVATVEIFGHAVWAGWVMIAAMVYTGVGPVILGRMKMPLADALHDRVLYADADMQKADWRTAAGTVVGVLGIGLGLWWADAVVAIAISFSIIRDGWTNVRHASGALVDSQARTVEGSQPHPLTRQVDEALEEIAWVHRSGSRVRDMGHVFHVESFVVPHAGHTPGLGDLEHAAQVARALDWKVDDVVVVPVREIPAELDRRARAKG</sequence>
<dbReference type="Gene3D" id="1.20.1510.10">
    <property type="entry name" value="Cation efflux protein transmembrane domain"/>
    <property type="match status" value="1"/>
</dbReference>
<evidence type="ECO:0000313" key="8">
    <source>
        <dbReference type="EMBL" id="OAB88302.1"/>
    </source>
</evidence>
<dbReference type="EMBL" id="LQZG01000001">
    <property type="protein sequence ID" value="OAB88302.1"/>
    <property type="molecule type" value="Genomic_DNA"/>
</dbReference>
<reference evidence="8 9" key="1">
    <citation type="submission" date="2016-01" db="EMBL/GenBank/DDBJ databases">
        <title>Janibacter melonis strain CD11_4 genome sequencing and assembly.</title>
        <authorList>
            <person name="Nair G.R."/>
            <person name="Kaur G."/>
            <person name="Chander A.M."/>
            <person name="Mayilraj S."/>
        </authorList>
    </citation>
    <scope>NUCLEOTIDE SEQUENCE [LARGE SCALE GENOMIC DNA]</scope>
    <source>
        <strain evidence="8 9">CD11-4</strain>
    </source>
</reference>
<protein>
    <submittedName>
        <fullName evidence="8">Cobalt transporter</fullName>
    </submittedName>
</protein>
<evidence type="ECO:0000256" key="5">
    <source>
        <dbReference type="ARBA" id="ARBA00023136"/>
    </source>
</evidence>
<keyword evidence="5 6" id="KW-0472">Membrane</keyword>
<dbReference type="Proteomes" id="UP000076976">
    <property type="component" value="Unassembled WGS sequence"/>
</dbReference>
<organism evidence="8 9">
    <name type="scientific">Janibacter melonis</name>
    <dbReference type="NCBI Taxonomy" id="262209"/>
    <lineage>
        <taxon>Bacteria</taxon>
        <taxon>Bacillati</taxon>
        <taxon>Actinomycetota</taxon>
        <taxon>Actinomycetes</taxon>
        <taxon>Micrococcales</taxon>
        <taxon>Intrasporangiaceae</taxon>
        <taxon>Janibacter</taxon>
    </lineage>
</organism>
<evidence type="ECO:0000256" key="4">
    <source>
        <dbReference type="ARBA" id="ARBA00022989"/>
    </source>
</evidence>
<dbReference type="STRING" id="262209.AWH69_00325"/>
<dbReference type="SUPFAM" id="SSF161111">
    <property type="entry name" value="Cation efflux protein transmembrane domain-like"/>
    <property type="match status" value="1"/>
</dbReference>
<dbReference type="PANTHER" id="PTHR43840:SF15">
    <property type="entry name" value="MITOCHONDRIAL METAL TRANSPORTER 1-RELATED"/>
    <property type="match status" value="1"/>
</dbReference>
<dbReference type="InterPro" id="IPR058533">
    <property type="entry name" value="Cation_efflux_TM"/>
</dbReference>
<dbReference type="PANTHER" id="PTHR43840">
    <property type="entry name" value="MITOCHONDRIAL METAL TRANSPORTER 1-RELATED"/>
    <property type="match status" value="1"/>
</dbReference>
<dbReference type="InterPro" id="IPR027469">
    <property type="entry name" value="Cation_efflux_TMD_sf"/>
</dbReference>
<proteinExistence type="predicted"/>
<gene>
    <name evidence="8" type="ORF">AWH69_00325</name>
</gene>
<evidence type="ECO:0000256" key="1">
    <source>
        <dbReference type="ARBA" id="ARBA00004141"/>
    </source>
</evidence>
<evidence type="ECO:0000259" key="7">
    <source>
        <dbReference type="Pfam" id="PF01545"/>
    </source>
</evidence>
<dbReference type="RefSeq" id="WP_068269820.1">
    <property type="nucleotide sequence ID" value="NZ_LQZG01000001.1"/>
</dbReference>